<protein>
    <submittedName>
        <fullName evidence="1">2388_t:CDS:1</fullName>
    </submittedName>
</protein>
<dbReference type="Proteomes" id="UP000789759">
    <property type="component" value="Unassembled WGS sequence"/>
</dbReference>
<gene>
    <name evidence="1" type="ORF">CPELLU_LOCUS650</name>
</gene>
<organism evidence="1 2">
    <name type="scientific">Cetraspora pellucida</name>
    <dbReference type="NCBI Taxonomy" id="1433469"/>
    <lineage>
        <taxon>Eukaryota</taxon>
        <taxon>Fungi</taxon>
        <taxon>Fungi incertae sedis</taxon>
        <taxon>Mucoromycota</taxon>
        <taxon>Glomeromycotina</taxon>
        <taxon>Glomeromycetes</taxon>
        <taxon>Diversisporales</taxon>
        <taxon>Gigasporaceae</taxon>
        <taxon>Cetraspora</taxon>
    </lineage>
</organism>
<dbReference type="OrthoDB" id="10427035at2759"/>
<sequence>MGPRPKYPPFPWGKVEYNNYKWYRRCQKNNHNTNDCWFAPKFSEIMSYELKLLEVMSQEWKEKIKCSNCSTRCKAVYHDEEEQCPKTYSYSDPRRWNNDWAKGN</sequence>
<keyword evidence="2" id="KW-1185">Reference proteome</keyword>
<comment type="caution">
    <text evidence="1">The sequence shown here is derived from an EMBL/GenBank/DDBJ whole genome shotgun (WGS) entry which is preliminary data.</text>
</comment>
<dbReference type="EMBL" id="CAJVQA010000195">
    <property type="protein sequence ID" value="CAG8461643.1"/>
    <property type="molecule type" value="Genomic_DNA"/>
</dbReference>
<evidence type="ECO:0000313" key="1">
    <source>
        <dbReference type="EMBL" id="CAG8461643.1"/>
    </source>
</evidence>
<reference evidence="1" key="1">
    <citation type="submission" date="2021-06" db="EMBL/GenBank/DDBJ databases">
        <authorList>
            <person name="Kallberg Y."/>
            <person name="Tangrot J."/>
            <person name="Rosling A."/>
        </authorList>
    </citation>
    <scope>NUCLEOTIDE SEQUENCE</scope>
    <source>
        <strain evidence="1">FL966</strain>
    </source>
</reference>
<proteinExistence type="predicted"/>
<evidence type="ECO:0000313" key="2">
    <source>
        <dbReference type="Proteomes" id="UP000789759"/>
    </source>
</evidence>
<dbReference type="AlphaFoldDB" id="A0A9N8Z1B0"/>
<name>A0A9N8Z1B0_9GLOM</name>
<accession>A0A9N8Z1B0</accession>